<evidence type="ECO:0000313" key="2">
    <source>
        <dbReference type="Proteomes" id="UP001165064"/>
    </source>
</evidence>
<name>A0ACB5T8T6_AMBMO</name>
<proteinExistence type="predicted"/>
<sequence>MPILIKSLGKTTTDHISMAGPWLKYRGHLQNISNNYMIGAINAENGKANHVKNHYTGEYDGVPETGAWYRDHGHKWVVIGDENFGEGSSREHAALEPRYLGAFAIITKSFARIHETNLKKQGLLPLNFIHPEDYDKINPDDEIDLVGLTELAPGKPVTMVVHPKEGKSWSTELSHTYNNEQIEWFKYGSALNKMSAN</sequence>
<reference evidence="1" key="1">
    <citation type="submission" date="2023-04" db="EMBL/GenBank/DDBJ databases">
        <title>Ambrosiozyma monospora NBRC 10751.</title>
        <authorList>
            <person name="Ichikawa N."/>
            <person name="Sato H."/>
            <person name="Tonouchi N."/>
        </authorList>
    </citation>
    <scope>NUCLEOTIDE SEQUENCE</scope>
    <source>
        <strain evidence="1">NBRC 10751</strain>
    </source>
</reference>
<dbReference type="Proteomes" id="UP001165064">
    <property type="component" value="Unassembled WGS sequence"/>
</dbReference>
<evidence type="ECO:0000313" key="1">
    <source>
        <dbReference type="EMBL" id="GME83813.1"/>
    </source>
</evidence>
<comment type="caution">
    <text evidence="1">The sequence shown here is derived from an EMBL/GenBank/DDBJ whole genome shotgun (WGS) entry which is preliminary data.</text>
</comment>
<keyword evidence="2" id="KW-1185">Reference proteome</keyword>
<gene>
    <name evidence="1" type="ORF">Amon02_000642000</name>
</gene>
<organism evidence="1 2">
    <name type="scientific">Ambrosiozyma monospora</name>
    <name type="common">Yeast</name>
    <name type="synonym">Endomycopsis monosporus</name>
    <dbReference type="NCBI Taxonomy" id="43982"/>
    <lineage>
        <taxon>Eukaryota</taxon>
        <taxon>Fungi</taxon>
        <taxon>Dikarya</taxon>
        <taxon>Ascomycota</taxon>
        <taxon>Saccharomycotina</taxon>
        <taxon>Pichiomycetes</taxon>
        <taxon>Pichiales</taxon>
        <taxon>Pichiaceae</taxon>
        <taxon>Ambrosiozyma</taxon>
    </lineage>
</organism>
<accession>A0ACB5T8T6</accession>
<dbReference type="EMBL" id="BSXS01005004">
    <property type="protein sequence ID" value="GME83813.1"/>
    <property type="molecule type" value="Genomic_DNA"/>
</dbReference>
<protein>
    <submittedName>
        <fullName evidence="1">Unnamed protein product</fullName>
    </submittedName>
</protein>